<evidence type="ECO:0000256" key="1">
    <source>
        <dbReference type="SAM" id="MobiDB-lite"/>
    </source>
</evidence>
<reference evidence="3 4" key="1">
    <citation type="journal article" date="2021" name="Plant Biotechnol. J.">
        <title>Multi-omics assisted identification of the key and species-specific regulatory components of drought-tolerant mechanisms in Gossypium stocksii.</title>
        <authorList>
            <person name="Yu D."/>
            <person name="Ke L."/>
            <person name="Zhang D."/>
            <person name="Wu Y."/>
            <person name="Sun Y."/>
            <person name="Mei J."/>
            <person name="Sun J."/>
            <person name="Sun Y."/>
        </authorList>
    </citation>
    <scope>NUCLEOTIDE SEQUENCE [LARGE SCALE GENOMIC DNA]</scope>
    <source>
        <strain evidence="4">cv. E1</strain>
        <tissue evidence="3">Leaf</tissue>
    </source>
</reference>
<evidence type="ECO:0000313" key="3">
    <source>
        <dbReference type="EMBL" id="KAH1091743.1"/>
    </source>
</evidence>
<feature type="signal peptide" evidence="2">
    <location>
        <begin position="1"/>
        <end position="20"/>
    </location>
</feature>
<proteinExistence type="predicted"/>
<sequence length="99" mass="11513">MMMMMIMVMMMMIMMRPLRKRRLQKRGEEEKTISMHIESHKDDADVTQTATLADITTTSNSTAPMTVQECAVHQLIDDLTKSDTNDEDKMPINQLKRKH</sequence>
<dbReference type="Proteomes" id="UP000828251">
    <property type="component" value="Unassembled WGS sequence"/>
</dbReference>
<gene>
    <name evidence="3" type="ORF">J1N35_019000</name>
</gene>
<keyword evidence="2" id="KW-0732">Signal</keyword>
<feature type="compositionally biased region" description="Basic and acidic residues" evidence="1">
    <location>
        <begin position="78"/>
        <end position="90"/>
    </location>
</feature>
<feature type="region of interest" description="Disordered" evidence="1">
    <location>
        <begin position="78"/>
        <end position="99"/>
    </location>
</feature>
<name>A0A9D3VSC2_9ROSI</name>
<feature type="chain" id="PRO_5038559151" description="Secreted protein" evidence="2">
    <location>
        <begin position="21"/>
        <end position="99"/>
    </location>
</feature>
<evidence type="ECO:0008006" key="5">
    <source>
        <dbReference type="Google" id="ProtNLM"/>
    </source>
</evidence>
<keyword evidence="4" id="KW-1185">Reference proteome</keyword>
<dbReference type="EMBL" id="JAIQCV010000006">
    <property type="protein sequence ID" value="KAH1091743.1"/>
    <property type="molecule type" value="Genomic_DNA"/>
</dbReference>
<protein>
    <recommendedName>
        <fullName evidence="5">Secreted protein</fullName>
    </recommendedName>
</protein>
<comment type="caution">
    <text evidence="3">The sequence shown here is derived from an EMBL/GenBank/DDBJ whole genome shotgun (WGS) entry which is preliminary data.</text>
</comment>
<evidence type="ECO:0000256" key="2">
    <source>
        <dbReference type="SAM" id="SignalP"/>
    </source>
</evidence>
<dbReference type="AlphaFoldDB" id="A0A9D3VSC2"/>
<evidence type="ECO:0000313" key="4">
    <source>
        <dbReference type="Proteomes" id="UP000828251"/>
    </source>
</evidence>
<organism evidence="3 4">
    <name type="scientific">Gossypium stocksii</name>
    <dbReference type="NCBI Taxonomy" id="47602"/>
    <lineage>
        <taxon>Eukaryota</taxon>
        <taxon>Viridiplantae</taxon>
        <taxon>Streptophyta</taxon>
        <taxon>Embryophyta</taxon>
        <taxon>Tracheophyta</taxon>
        <taxon>Spermatophyta</taxon>
        <taxon>Magnoliopsida</taxon>
        <taxon>eudicotyledons</taxon>
        <taxon>Gunneridae</taxon>
        <taxon>Pentapetalae</taxon>
        <taxon>rosids</taxon>
        <taxon>malvids</taxon>
        <taxon>Malvales</taxon>
        <taxon>Malvaceae</taxon>
        <taxon>Malvoideae</taxon>
        <taxon>Gossypium</taxon>
    </lineage>
</organism>
<accession>A0A9D3VSC2</accession>